<evidence type="ECO:0000313" key="2">
    <source>
        <dbReference type="EMBL" id="MDY0406068.1"/>
    </source>
</evidence>
<protein>
    <submittedName>
        <fullName evidence="2">Uncharacterized protein</fullName>
    </submittedName>
</protein>
<evidence type="ECO:0000313" key="3">
    <source>
        <dbReference type="Proteomes" id="UP001228376"/>
    </source>
</evidence>
<accession>A0ABU5CIA9</accession>
<feature type="compositionally biased region" description="Basic and acidic residues" evidence="1">
    <location>
        <begin position="73"/>
        <end position="85"/>
    </location>
</feature>
<gene>
    <name evidence="2" type="ORF">P5G51_012310</name>
</gene>
<feature type="region of interest" description="Disordered" evidence="1">
    <location>
        <begin position="141"/>
        <end position="179"/>
    </location>
</feature>
<keyword evidence="3" id="KW-1185">Reference proteome</keyword>
<feature type="compositionally biased region" description="Polar residues" evidence="1">
    <location>
        <begin position="150"/>
        <end position="165"/>
    </location>
</feature>
<feature type="compositionally biased region" description="Polar residues" evidence="1">
    <location>
        <begin position="63"/>
        <end position="72"/>
    </location>
</feature>
<proteinExistence type="predicted"/>
<dbReference type="RefSeq" id="WP_320384696.1">
    <property type="nucleotide sequence ID" value="NZ_JAROCA020000001.1"/>
</dbReference>
<feature type="region of interest" description="Disordered" evidence="1">
    <location>
        <begin position="63"/>
        <end position="86"/>
    </location>
</feature>
<dbReference type="Proteomes" id="UP001228376">
    <property type="component" value="Unassembled WGS sequence"/>
</dbReference>
<dbReference type="EMBL" id="JAROCA020000001">
    <property type="protein sequence ID" value="MDY0406068.1"/>
    <property type="molecule type" value="Genomic_DNA"/>
</dbReference>
<sequence>MLKANWMKGRINDNEKNCRYICCFANTCCVCQSAARRSGKRCPKRSQQCLPCCRPSASNGQRLDNPNIIPSETSDKTRTTNRDGETYSGVGKDIYSTIGTSGIHAGGISSYFQSILEGEGIDGVSVFVVDDAVILARDKAATSSHKYDNTQKQLLSGNKGQSGKGESNGVADGNGNDLDNLQQAKHKMQEMFNGNVTVLTITQPGATDLISGIKKDVENHQYQRASNDLLKLLNMTNQQ</sequence>
<organism evidence="2 3">
    <name type="scientific">Tigheibacillus jepli</name>
    <dbReference type="NCBI Taxonomy" id="3035914"/>
    <lineage>
        <taxon>Bacteria</taxon>
        <taxon>Bacillati</taxon>
        <taxon>Bacillota</taxon>
        <taxon>Bacilli</taxon>
        <taxon>Bacillales</taxon>
        <taxon>Bacillaceae</taxon>
        <taxon>Tigheibacillus</taxon>
    </lineage>
</organism>
<name>A0ABU5CIA9_9BACI</name>
<reference evidence="2 3" key="1">
    <citation type="submission" date="2023-10" db="EMBL/GenBank/DDBJ databases">
        <title>179-bfca-hs.</title>
        <authorList>
            <person name="Miliotis G."/>
            <person name="Sengupta P."/>
            <person name="Hameed A."/>
            <person name="Chuvochina M."/>
            <person name="Mcdonagh F."/>
            <person name="Simpson A.C."/>
            <person name="Singh N.K."/>
            <person name="Rekha P.D."/>
            <person name="Raman K."/>
            <person name="Hugenholtz P."/>
            <person name="Venkateswaran K."/>
        </authorList>
    </citation>
    <scope>NUCLEOTIDE SEQUENCE [LARGE SCALE GENOMIC DNA]</scope>
    <source>
        <strain evidence="2 3">179-BFC-A-HS</strain>
    </source>
</reference>
<comment type="caution">
    <text evidence="2">The sequence shown here is derived from an EMBL/GenBank/DDBJ whole genome shotgun (WGS) entry which is preliminary data.</text>
</comment>
<evidence type="ECO:0000256" key="1">
    <source>
        <dbReference type="SAM" id="MobiDB-lite"/>
    </source>
</evidence>